<dbReference type="Gene3D" id="2.30.30.30">
    <property type="match status" value="1"/>
</dbReference>
<dbReference type="PROSITE" id="PS00028">
    <property type="entry name" value="ZINC_FINGER_C2H2_1"/>
    <property type="match status" value="1"/>
</dbReference>
<feature type="coiled-coil region" evidence="5">
    <location>
        <begin position="154"/>
        <end position="188"/>
    </location>
</feature>
<dbReference type="Pfam" id="PF25095">
    <property type="entry name" value="C2H2-zf_KIN17"/>
    <property type="match status" value="1"/>
</dbReference>
<dbReference type="InterPro" id="IPR019447">
    <property type="entry name" value="DNA/RNA-bd_Kin17_WH-like_dom"/>
</dbReference>
<sequence>MPRAEKGTPKDIANKVKSKGLQKLKFFCQMCSKQCRDANGFKCHLTSESHQRQLLLFADNQNSYLREFSKDFESTFMRILRHTYSTKRIRANEVYQEVIKDKGHVHMNSTVWHTLTGFVQYLGSSGKCKIDQTEKGWYIQYIDQEEEIRRNKILDRAKKEKDEEERNQELLERQINRAKERVVEEEEEAPRELVRENPDEKIKIALPSGGLSKKEPEPILKKSALDDVPSSSKSSSKRSQSSHRSEPPAKKSTLDKLIEEEERYKERKNRQDNWVTEGIVVKILTKKLGKEFHNAKGVITKLVDRYTAMVDVDGDLVKIDQLDLQTVIPSVGRTMLIVNGAYRGYKATLMEINEKSFSLKLKLAEGLRSGRVVDIKYEDASKLA</sequence>
<dbReference type="Pfam" id="PF25092">
    <property type="entry name" value="SH3_KIN17_C"/>
    <property type="match status" value="1"/>
</dbReference>
<evidence type="ECO:0000259" key="7">
    <source>
        <dbReference type="PROSITE" id="PS00028"/>
    </source>
</evidence>
<feature type="compositionally biased region" description="Basic and acidic residues" evidence="6">
    <location>
        <begin position="212"/>
        <end position="225"/>
    </location>
</feature>
<evidence type="ECO:0000256" key="5">
    <source>
        <dbReference type="SAM" id="Coils"/>
    </source>
</evidence>
<dbReference type="InterPro" id="IPR038254">
    <property type="entry name" value="KIN17_WH-like_sf"/>
</dbReference>
<dbReference type="InterPro" id="IPR013087">
    <property type="entry name" value="Znf_C2H2_type"/>
</dbReference>
<dbReference type="GO" id="GO:0005634">
    <property type="term" value="C:nucleus"/>
    <property type="evidence" value="ECO:0007669"/>
    <property type="project" value="TreeGrafter"/>
</dbReference>
<dbReference type="PANTHER" id="PTHR12805">
    <property type="entry name" value="KIN17 KIN, ANTIGENIC DETERMINANT OF RECA PROTEIN HOMOLOG"/>
    <property type="match status" value="1"/>
</dbReference>
<feature type="region of interest" description="Disordered" evidence="6">
    <location>
        <begin position="204"/>
        <end position="257"/>
    </location>
</feature>
<dbReference type="FunFam" id="1.10.10.2030:FF:000001">
    <property type="entry name" value="DNA/RNA-binding protein KIN17, putative"/>
    <property type="match status" value="1"/>
</dbReference>
<organism evidence="8 9">
    <name type="scientific">Panagrellus redivivus</name>
    <name type="common">Microworm</name>
    <dbReference type="NCBI Taxonomy" id="6233"/>
    <lineage>
        <taxon>Eukaryota</taxon>
        <taxon>Metazoa</taxon>
        <taxon>Ecdysozoa</taxon>
        <taxon>Nematoda</taxon>
        <taxon>Chromadorea</taxon>
        <taxon>Rhabditida</taxon>
        <taxon>Tylenchina</taxon>
        <taxon>Panagrolaimomorpha</taxon>
        <taxon>Panagrolaimoidea</taxon>
        <taxon>Panagrolaimidae</taxon>
        <taxon>Panagrellus</taxon>
    </lineage>
</organism>
<dbReference type="WBParaSite" id="Pan_g21256.t1">
    <property type="protein sequence ID" value="Pan_g21256.t1"/>
    <property type="gene ID" value="Pan_g21256"/>
</dbReference>
<reference evidence="8" key="1">
    <citation type="journal article" date="2013" name="Genetics">
        <title>The draft genome and transcriptome of Panagrellus redivivus are shaped by the harsh demands of a free-living lifestyle.</title>
        <authorList>
            <person name="Srinivasan J."/>
            <person name="Dillman A.R."/>
            <person name="Macchietto M.G."/>
            <person name="Heikkinen L."/>
            <person name="Lakso M."/>
            <person name="Fracchia K.M."/>
            <person name="Antoshechkin I."/>
            <person name="Mortazavi A."/>
            <person name="Wong G."/>
            <person name="Sternberg P.W."/>
        </authorList>
    </citation>
    <scope>NUCLEOTIDE SEQUENCE [LARGE SCALE GENOMIC DNA]</scope>
    <source>
        <strain evidence="8">MT8872</strain>
    </source>
</reference>
<dbReference type="CDD" id="cd13155">
    <property type="entry name" value="KOW_KIN17"/>
    <property type="match status" value="1"/>
</dbReference>
<dbReference type="InterPro" id="IPR041995">
    <property type="entry name" value="KOW_KIN17"/>
</dbReference>
<evidence type="ECO:0000256" key="6">
    <source>
        <dbReference type="SAM" id="MobiDB-lite"/>
    </source>
</evidence>
<dbReference type="InterPro" id="IPR037321">
    <property type="entry name" value="KIN17-like"/>
</dbReference>
<evidence type="ECO:0000313" key="9">
    <source>
        <dbReference type="WBParaSite" id="Pan_g21256.t1"/>
    </source>
</evidence>
<name>A0A7E4VI60_PANRE</name>
<evidence type="ECO:0000256" key="3">
    <source>
        <dbReference type="ARBA" id="ARBA00022771"/>
    </source>
</evidence>
<dbReference type="AlphaFoldDB" id="A0A7E4VI60"/>
<feature type="compositionally biased region" description="Basic and acidic residues" evidence="6">
    <location>
        <begin position="243"/>
        <end position="257"/>
    </location>
</feature>
<keyword evidence="8" id="KW-1185">Reference proteome</keyword>
<feature type="domain" description="C2H2-type" evidence="7">
    <location>
        <begin position="28"/>
        <end position="50"/>
    </location>
</feature>
<dbReference type="SMART" id="SM01253">
    <property type="entry name" value="Kin17_mid"/>
    <property type="match status" value="1"/>
</dbReference>
<dbReference type="Gene3D" id="2.30.30.140">
    <property type="match status" value="1"/>
</dbReference>
<dbReference type="PANTHER" id="PTHR12805:SF0">
    <property type="entry name" value="DNA_RNA-BINDING PROTEIN KIN17"/>
    <property type="match status" value="1"/>
</dbReference>
<dbReference type="InterPro" id="IPR056767">
    <property type="entry name" value="C2H2-Znf_KIN17"/>
</dbReference>
<evidence type="ECO:0000256" key="2">
    <source>
        <dbReference type="ARBA" id="ARBA00022723"/>
    </source>
</evidence>
<dbReference type="GO" id="GO:0008270">
    <property type="term" value="F:zinc ion binding"/>
    <property type="evidence" value="ECO:0007669"/>
    <property type="project" value="UniProtKB-KW"/>
</dbReference>
<dbReference type="GO" id="GO:0006974">
    <property type="term" value="P:DNA damage response"/>
    <property type="evidence" value="ECO:0007669"/>
    <property type="project" value="TreeGrafter"/>
</dbReference>
<dbReference type="InterPro" id="IPR041330">
    <property type="entry name" value="KN17_SH3"/>
</dbReference>
<evidence type="ECO:0000256" key="4">
    <source>
        <dbReference type="ARBA" id="ARBA00022833"/>
    </source>
</evidence>
<dbReference type="Proteomes" id="UP000492821">
    <property type="component" value="Unassembled WGS sequence"/>
</dbReference>
<dbReference type="InterPro" id="IPR036236">
    <property type="entry name" value="Znf_C2H2_sf"/>
</dbReference>
<keyword evidence="4" id="KW-0862">Zinc</keyword>
<accession>A0A7E4VI60</accession>
<protein>
    <submittedName>
        <fullName evidence="9">C2H2-type domain-containing protein</fullName>
    </submittedName>
</protein>
<keyword evidence="2" id="KW-0479">Metal-binding</keyword>
<dbReference type="InterPro" id="IPR014722">
    <property type="entry name" value="Rib_uL2_dom2"/>
</dbReference>
<comment type="similarity">
    <text evidence="1">Belongs to the KIN17 family.</text>
</comment>
<keyword evidence="5" id="KW-0175">Coiled coil</keyword>
<dbReference type="Pfam" id="PF10357">
    <property type="entry name" value="WH_KIN17"/>
    <property type="match status" value="1"/>
</dbReference>
<evidence type="ECO:0000313" key="8">
    <source>
        <dbReference type="Proteomes" id="UP000492821"/>
    </source>
</evidence>
<dbReference type="GO" id="GO:0006260">
    <property type="term" value="P:DNA replication"/>
    <property type="evidence" value="ECO:0007669"/>
    <property type="project" value="TreeGrafter"/>
</dbReference>
<dbReference type="FunFam" id="2.30.30.30:FF:000021">
    <property type="entry name" value="DNA/RNA-binding protein KIN17, putative"/>
    <property type="match status" value="1"/>
</dbReference>
<dbReference type="Pfam" id="PF18131">
    <property type="entry name" value="KN17_SH3"/>
    <property type="match status" value="1"/>
</dbReference>
<dbReference type="GO" id="GO:0003690">
    <property type="term" value="F:double-stranded DNA binding"/>
    <property type="evidence" value="ECO:0007669"/>
    <property type="project" value="TreeGrafter"/>
</dbReference>
<dbReference type="Gene3D" id="1.10.10.2030">
    <property type="entry name" value="DNA/RNA-binding protein Kin17, conserved domain"/>
    <property type="match status" value="1"/>
</dbReference>
<reference evidence="9" key="2">
    <citation type="submission" date="2020-10" db="UniProtKB">
        <authorList>
            <consortium name="WormBaseParasite"/>
        </authorList>
    </citation>
    <scope>IDENTIFICATION</scope>
</reference>
<feature type="compositionally biased region" description="Low complexity" evidence="6">
    <location>
        <begin position="230"/>
        <end position="239"/>
    </location>
</feature>
<proteinExistence type="inferred from homology"/>
<keyword evidence="3" id="KW-0863">Zinc-finger</keyword>
<evidence type="ECO:0000256" key="1">
    <source>
        <dbReference type="ARBA" id="ARBA00008517"/>
    </source>
</evidence>
<dbReference type="SUPFAM" id="SSF57667">
    <property type="entry name" value="beta-beta-alpha zinc fingers"/>
    <property type="match status" value="1"/>
</dbReference>